<evidence type="ECO:0000313" key="5">
    <source>
        <dbReference type="Proteomes" id="UP000070810"/>
    </source>
</evidence>
<evidence type="ECO:0000256" key="1">
    <source>
        <dbReference type="ARBA" id="ARBA00022801"/>
    </source>
</evidence>
<keyword evidence="5" id="KW-1185">Reference proteome</keyword>
<dbReference type="AlphaFoldDB" id="A0A147ES54"/>
<keyword evidence="3" id="KW-1133">Transmembrane helix</keyword>
<dbReference type="RefSeq" id="WP_058592734.1">
    <property type="nucleotide sequence ID" value="NZ_LDRK01000006.1"/>
</dbReference>
<dbReference type="Proteomes" id="UP000070810">
    <property type="component" value="Unassembled WGS sequence"/>
</dbReference>
<keyword evidence="3" id="KW-0472">Membrane</keyword>
<gene>
    <name evidence="4" type="ORF">NS354_00835</name>
</gene>
<dbReference type="EMBL" id="LDRK01000006">
    <property type="protein sequence ID" value="KTR87281.1"/>
    <property type="molecule type" value="Genomic_DNA"/>
</dbReference>
<dbReference type="NCBIfam" id="TIGR01076">
    <property type="entry name" value="sortase_fam"/>
    <property type="match status" value="1"/>
</dbReference>
<feature type="active site" description="Acyl-thioester intermediate" evidence="2">
    <location>
        <position position="222"/>
    </location>
</feature>
<dbReference type="OrthoDB" id="5242161at2"/>
<dbReference type="NCBIfam" id="NF033745">
    <property type="entry name" value="class_C_sortase"/>
    <property type="match status" value="1"/>
</dbReference>
<feature type="active site" description="Proton donor/acceptor" evidence="2">
    <location>
        <position position="160"/>
    </location>
</feature>
<dbReference type="PATRIC" id="fig|1079994.3.peg.2109"/>
<name>A0A147ES54_9MICO</name>
<dbReference type="InterPro" id="IPR023365">
    <property type="entry name" value="Sortase_dom-sf"/>
</dbReference>
<dbReference type="GO" id="GO:0016787">
    <property type="term" value="F:hydrolase activity"/>
    <property type="evidence" value="ECO:0007669"/>
    <property type="project" value="UniProtKB-KW"/>
</dbReference>
<evidence type="ECO:0000313" key="4">
    <source>
        <dbReference type="EMBL" id="KTR87281.1"/>
    </source>
</evidence>
<feature type="transmembrane region" description="Helical" evidence="3">
    <location>
        <begin position="12"/>
        <end position="30"/>
    </location>
</feature>
<dbReference type="SUPFAM" id="SSF63817">
    <property type="entry name" value="Sortase"/>
    <property type="match status" value="1"/>
</dbReference>
<dbReference type="Pfam" id="PF04203">
    <property type="entry name" value="Sortase"/>
    <property type="match status" value="1"/>
</dbReference>
<keyword evidence="3" id="KW-0812">Transmembrane</keyword>
<dbReference type="Gene3D" id="2.40.260.10">
    <property type="entry name" value="Sortase"/>
    <property type="match status" value="1"/>
</dbReference>
<feature type="transmembrane region" description="Helical" evidence="3">
    <location>
        <begin position="257"/>
        <end position="276"/>
    </location>
</feature>
<evidence type="ECO:0000256" key="3">
    <source>
        <dbReference type="SAM" id="Phobius"/>
    </source>
</evidence>
<dbReference type="InterPro" id="IPR042002">
    <property type="entry name" value="Sortase_C"/>
</dbReference>
<evidence type="ECO:0008006" key="6">
    <source>
        <dbReference type="Google" id="ProtNLM"/>
    </source>
</evidence>
<proteinExistence type="predicted"/>
<dbReference type="InterPro" id="IPR005754">
    <property type="entry name" value="Sortase"/>
</dbReference>
<dbReference type="CDD" id="cd05827">
    <property type="entry name" value="Sortase_C"/>
    <property type="match status" value="1"/>
</dbReference>
<organism evidence="4 5">
    <name type="scientific">Leucobacter chromiiresistens</name>
    <dbReference type="NCBI Taxonomy" id="1079994"/>
    <lineage>
        <taxon>Bacteria</taxon>
        <taxon>Bacillati</taxon>
        <taxon>Actinomycetota</taxon>
        <taxon>Actinomycetes</taxon>
        <taxon>Micrococcales</taxon>
        <taxon>Microbacteriaceae</taxon>
        <taxon>Leucobacter</taxon>
    </lineage>
</organism>
<protein>
    <recommendedName>
        <fullName evidence="6">Sortase A</fullName>
    </recommendedName>
</protein>
<reference evidence="4 5" key="1">
    <citation type="journal article" date="2016" name="Front. Microbiol.">
        <title>Genomic Resource of Rice Seed Associated Bacteria.</title>
        <authorList>
            <person name="Midha S."/>
            <person name="Bansal K."/>
            <person name="Sharma S."/>
            <person name="Kumar N."/>
            <person name="Patil P.P."/>
            <person name="Chaudhry V."/>
            <person name="Patil P.B."/>
        </authorList>
    </citation>
    <scope>NUCLEOTIDE SEQUENCE [LARGE SCALE GENOMIC DNA]</scope>
    <source>
        <strain evidence="4 5">NS354</strain>
    </source>
</reference>
<accession>A0A147ES54</accession>
<comment type="caution">
    <text evidence="4">The sequence shown here is derived from an EMBL/GenBank/DDBJ whole genome shotgun (WGS) entry which is preliminary data.</text>
</comment>
<keyword evidence="1" id="KW-0378">Hydrolase</keyword>
<evidence type="ECO:0000256" key="2">
    <source>
        <dbReference type="PIRSR" id="PIRSR605754-1"/>
    </source>
</evidence>
<sequence>MARAGGRRSETRLRLSVSLMLLLGALLLLYPQTANWFSQANKSELTDEYAEEFAGDAAAEYQAELSRAREYNDALETGAAYDPFTMGVADLQSPQYREYLDELSDGHRGVMARVRIPEIGVKLPIFHGTTDSTLMRGAGHLFGTALPVGGAGTHSVITGHSGLADAVLFTDLGKLRAGDAIYIDVYGETLMYRVTDSEKVRPHETESLASVEGEDLLTLVTCTPVGINSHRLLVHAERVFPLPPNIDPAEAPDAPGFPWWIVWSSLVVLASAGYVANGAMRDRRARTASAAAATA</sequence>